<accession>A0A0C3CKM1</accession>
<dbReference type="EMBL" id="KN831773">
    <property type="protein sequence ID" value="KIM44634.1"/>
    <property type="molecule type" value="Genomic_DNA"/>
</dbReference>
<dbReference type="Proteomes" id="UP000053424">
    <property type="component" value="Unassembled WGS sequence"/>
</dbReference>
<reference evidence="3" key="2">
    <citation type="submission" date="2015-01" db="EMBL/GenBank/DDBJ databases">
        <title>Evolutionary Origins and Diversification of the Mycorrhizal Mutualists.</title>
        <authorList>
            <consortium name="DOE Joint Genome Institute"/>
            <consortium name="Mycorrhizal Genomics Consortium"/>
            <person name="Kohler A."/>
            <person name="Kuo A."/>
            <person name="Nagy L.G."/>
            <person name="Floudas D."/>
            <person name="Copeland A."/>
            <person name="Barry K.W."/>
            <person name="Cichocki N."/>
            <person name="Veneault-Fourrey C."/>
            <person name="LaButti K."/>
            <person name="Lindquist E.A."/>
            <person name="Lipzen A."/>
            <person name="Lundell T."/>
            <person name="Morin E."/>
            <person name="Murat C."/>
            <person name="Riley R."/>
            <person name="Ohm R."/>
            <person name="Sun H."/>
            <person name="Tunlid A."/>
            <person name="Henrissat B."/>
            <person name="Grigoriev I.V."/>
            <person name="Hibbett D.S."/>
            <person name="Martin F."/>
        </authorList>
    </citation>
    <scope>NUCLEOTIDE SEQUENCE [LARGE SCALE GENOMIC DNA]</scope>
    <source>
        <strain evidence="3">h7</strain>
    </source>
</reference>
<sequence>MRFNLRFNTKPRRINGRRSTERRKPSEGLAVDLPEVSRIEYLTLSNCVIFLSCQTGRIDEEKWSIYVSTVRPPQIWKSMMYRGSQRPRTKGSSTIHTPTRCDKVL</sequence>
<protein>
    <submittedName>
        <fullName evidence="2">Uncharacterized protein</fullName>
    </submittedName>
</protein>
<evidence type="ECO:0000256" key="1">
    <source>
        <dbReference type="SAM" id="MobiDB-lite"/>
    </source>
</evidence>
<feature type="region of interest" description="Disordered" evidence="1">
    <location>
        <begin position="1"/>
        <end position="27"/>
    </location>
</feature>
<name>A0A0C3CKM1_HEBCY</name>
<evidence type="ECO:0000313" key="2">
    <source>
        <dbReference type="EMBL" id="KIM44634.1"/>
    </source>
</evidence>
<evidence type="ECO:0000313" key="3">
    <source>
        <dbReference type="Proteomes" id="UP000053424"/>
    </source>
</evidence>
<organism evidence="2 3">
    <name type="scientific">Hebeloma cylindrosporum</name>
    <dbReference type="NCBI Taxonomy" id="76867"/>
    <lineage>
        <taxon>Eukaryota</taxon>
        <taxon>Fungi</taxon>
        <taxon>Dikarya</taxon>
        <taxon>Basidiomycota</taxon>
        <taxon>Agaricomycotina</taxon>
        <taxon>Agaricomycetes</taxon>
        <taxon>Agaricomycetidae</taxon>
        <taxon>Agaricales</taxon>
        <taxon>Agaricineae</taxon>
        <taxon>Hymenogastraceae</taxon>
        <taxon>Hebeloma</taxon>
    </lineage>
</organism>
<gene>
    <name evidence="2" type="ORF">M413DRAFT_358122</name>
</gene>
<feature type="region of interest" description="Disordered" evidence="1">
    <location>
        <begin position="81"/>
        <end position="105"/>
    </location>
</feature>
<keyword evidence="3" id="KW-1185">Reference proteome</keyword>
<proteinExistence type="predicted"/>
<dbReference type="AlphaFoldDB" id="A0A0C3CKM1"/>
<dbReference type="HOGENOM" id="CLU_2236928_0_0_1"/>
<reference evidence="2 3" key="1">
    <citation type="submission" date="2014-04" db="EMBL/GenBank/DDBJ databases">
        <authorList>
            <consortium name="DOE Joint Genome Institute"/>
            <person name="Kuo A."/>
            <person name="Gay G."/>
            <person name="Dore J."/>
            <person name="Kohler A."/>
            <person name="Nagy L.G."/>
            <person name="Floudas D."/>
            <person name="Copeland A."/>
            <person name="Barry K.W."/>
            <person name="Cichocki N."/>
            <person name="Veneault-Fourrey C."/>
            <person name="LaButti K."/>
            <person name="Lindquist E.A."/>
            <person name="Lipzen A."/>
            <person name="Lundell T."/>
            <person name="Morin E."/>
            <person name="Murat C."/>
            <person name="Sun H."/>
            <person name="Tunlid A."/>
            <person name="Henrissat B."/>
            <person name="Grigoriev I.V."/>
            <person name="Hibbett D.S."/>
            <person name="Martin F."/>
            <person name="Nordberg H.P."/>
            <person name="Cantor M.N."/>
            <person name="Hua S.X."/>
        </authorList>
    </citation>
    <scope>NUCLEOTIDE SEQUENCE [LARGE SCALE GENOMIC DNA]</scope>
    <source>
        <strain evidence="3">h7</strain>
    </source>
</reference>